<reference evidence="2" key="1">
    <citation type="submission" date="2016-11" db="UniProtKB">
        <authorList>
            <consortium name="WormBaseParasite"/>
        </authorList>
    </citation>
    <scope>IDENTIFICATION</scope>
</reference>
<proteinExistence type="predicted"/>
<evidence type="ECO:0000313" key="2">
    <source>
        <dbReference type="WBParaSite" id="Hba_18390"/>
    </source>
</evidence>
<name>A0A1I7XKT4_HETBA</name>
<dbReference type="AlphaFoldDB" id="A0A1I7XKT4"/>
<sequence>MNDKITTDRSLRTEAGRARVNTVQVQMFGHRRENKTRQCYHIVNIESYYSLFSQLCLESMMDSKKKSICIVLVSATDDKDGGWRKNKGRNQTAA</sequence>
<protein>
    <submittedName>
        <fullName evidence="2">Integrase</fullName>
    </submittedName>
</protein>
<dbReference type="WBParaSite" id="Hba_18390">
    <property type="protein sequence ID" value="Hba_18390"/>
    <property type="gene ID" value="Hba_18390"/>
</dbReference>
<keyword evidence="1" id="KW-1185">Reference proteome</keyword>
<accession>A0A1I7XKT4</accession>
<dbReference type="Proteomes" id="UP000095283">
    <property type="component" value="Unplaced"/>
</dbReference>
<evidence type="ECO:0000313" key="1">
    <source>
        <dbReference type="Proteomes" id="UP000095283"/>
    </source>
</evidence>
<organism evidence="1 2">
    <name type="scientific">Heterorhabditis bacteriophora</name>
    <name type="common">Entomopathogenic nematode worm</name>
    <dbReference type="NCBI Taxonomy" id="37862"/>
    <lineage>
        <taxon>Eukaryota</taxon>
        <taxon>Metazoa</taxon>
        <taxon>Ecdysozoa</taxon>
        <taxon>Nematoda</taxon>
        <taxon>Chromadorea</taxon>
        <taxon>Rhabditida</taxon>
        <taxon>Rhabditina</taxon>
        <taxon>Rhabditomorpha</taxon>
        <taxon>Strongyloidea</taxon>
        <taxon>Heterorhabditidae</taxon>
        <taxon>Heterorhabditis</taxon>
    </lineage>
</organism>